<dbReference type="InterPro" id="IPR007656">
    <property type="entry name" value="GTD-bd"/>
</dbReference>
<reference evidence="9" key="1">
    <citation type="journal article" date="2024" name="IScience">
        <title>Strigolactones Initiate the Formation of Haustorium-like Structures in Castilleja.</title>
        <authorList>
            <person name="Buerger M."/>
            <person name="Peterson D."/>
            <person name="Chory J."/>
        </authorList>
    </citation>
    <scope>NUCLEOTIDE SEQUENCE [LARGE SCALE GENOMIC DNA]</scope>
</reference>
<evidence type="ECO:0000256" key="4">
    <source>
        <dbReference type="ARBA" id="ARBA00023136"/>
    </source>
</evidence>
<dbReference type="EMBL" id="JAVIJP010000005">
    <property type="protein sequence ID" value="KAL3654503.1"/>
    <property type="molecule type" value="Genomic_DNA"/>
</dbReference>
<comment type="subcellular location">
    <subcellularLocation>
        <location evidence="1">Membrane</location>
        <topology evidence="1">Single-pass membrane protein</topology>
    </subcellularLocation>
</comment>
<dbReference type="PANTHER" id="PTHR31448:SF3">
    <property type="entry name" value="MYOSIN-BINDING PROTEIN 2"/>
    <property type="match status" value="1"/>
</dbReference>
<dbReference type="GO" id="GO:0016020">
    <property type="term" value="C:membrane"/>
    <property type="evidence" value="ECO:0007669"/>
    <property type="project" value="UniProtKB-SubCell"/>
</dbReference>
<evidence type="ECO:0000259" key="7">
    <source>
        <dbReference type="PROSITE" id="PS51775"/>
    </source>
</evidence>
<protein>
    <recommendedName>
        <fullName evidence="7">GTD-binding domain-containing protein</fullName>
    </recommendedName>
</protein>
<dbReference type="AlphaFoldDB" id="A0ABD3EJA4"/>
<feature type="domain" description="GTD-binding" evidence="7">
    <location>
        <begin position="370"/>
        <end position="468"/>
    </location>
</feature>
<evidence type="ECO:0000256" key="5">
    <source>
        <dbReference type="SAM" id="Coils"/>
    </source>
</evidence>
<feature type="coiled-coil region" evidence="5">
    <location>
        <begin position="372"/>
        <end position="470"/>
    </location>
</feature>
<gene>
    <name evidence="8" type="ORF">CASFOL_004184</name>
</gene>
<accession>A0ABD3EJA4</accession>
<organism evidence="8 9">
    <name type="scientific">Castilleja foliolosa</name>
    <dbReference type="NCBI Taxonomy" id="1961234"/>
    <lineage>
        <taxon>Eukaryota</taxon>
        <taxon>Viridiplantae</taxon>
        <taxon>Streptophyta</taxon>
        <taxon>Embryophyta</taxon>
        <taxon>Tracheophyta</taxon>
        <taxon>Spermatophyta</taxon>
        <taxon>Magnoliopsida</taxon>
        <taxon>eudicotyledons</taxon>
        <taxon>Gunneridae</taxon>
        <taxon>Pentapetalae</taxon>
        <taxon>asterids</taxon>
        <taxon>lamiids</taxon>
        <taxon>Lamiales</taxon>
        <taxon>Orobanchaceae</taxon>
        <taxon>Pedicularideae</taxon>
        <taxon>Castillejinae</taxon>
        <taxon>Castilleja</taxon>
    </lineage>
</organism>
<evidence type="ECO:0000256" key="2">
    <source>
        <dbReference type="ARBA" id="ARBA00022692"/>
    </source>
</evidence>
<evidence type="ECO:0000256" key="6">
    <source>
        <dbReference type="SAM" id="Phobius"/>
    </source>
</evidence>
<dbReference type="PROSITE" id="PS51775">
    <property type="entry name" value="GTD_BINDING"/>
    <property type="match status" value="1"/>
</dbReference>
<evidence type="ECO:0000256" key="1">
    <source>
        <dbReference type="ARBA" id="ARBA00004167"/>
    </source>
</evidence>
<keyword evidence="3 6" id="KW-1133">Transmembrane helix</keyword>
<dbReference type="GO" id="GO:0080115">
    <property type="term" value="F:myosin XI tail binding"/>
    <property type="evidence" value="ECO:0007669"/>
    <property type="project" value="UniProtKB-ARBA"/>
</dbReference>
<evidence type="ECO:0000256" key="3">
    <source>
        <dbReference type="ARBA" id="ARBA00022989"/>
    </source>
</evidence>
<evidence type="ECO:0000313" key="9">
    <source>
        <dbReference type="Proteomes" id="UP001632038"/>
    </source>
</evidence>
<keyword evidence="2 6" id="KW-0812">Transmembrane</keyword>
<dbReference type="Pfam" id="PF04576">
    <property type="entry name" value="Zein-binding"/>
    <property type="match status" value="1"/>
</dbReference>
<feature type="transmembrane region" description="Helical" evidence="6">
    <location>
        <begin position="20"/>
        <end position="45"/>
    </location>
</feature>
<sequence>MAPNKFATILHRNTNKITLILIYALLEWVLILLLLFNSLFSYLIIKFAHFFGLKPPCPWCTRLGHIFGSDKNTHTHLICEFHKIKEISSLGFCSNHLKLVELQGMCEDCLSGFHGFSNIFRIVKEMVCDNIGLMNSKCCCCCCGVRLDDNLFSTYLLLKTLSWDVYECAKKENLLAEAGDIYGTDYSELCADDENVTEMKEFEAGNEKEDEVLEVGVKLENVEDKAMLIVKDKSVQACVEKDLSSQDLEFCLDCSGNKSVAIESFMIEDHVNVEDQSSLKGREFQVEENEDLDMNEEPKFAVCESMEMEEDEDSLVFHAKDCHLVIKGEKDVQETDIAAGKMSLDIRTFIGTEESVDASVASEVISDGVVTIERLKSALRAERKALEVLYAELEEERNASEVAANQTMAMINRLQEEKAAIQMEAIQYQRLMEEQSEYDQQTLQILNELMVDRENENQELEKELEFYKSVLKKHNFSIDVNQEFDNQDNNGFEECL</sequence>
<dbReference type="InterPro" id="IPR039306">
    <property type="entry name" value="MYOB"/>
</dbReference>
<evidence type="ECO:0000313" key="8">
    <source>
        <dbReference type="EMBL" id="KAL3654503.1"/>
    </source>
</evidence>
<name>A0ABD3EJA4_9LAMI</name>
<keyword evidence="9" id="KW-1185">Reference proteome</keyword>
<dbReference type="PANTHER" id="PTHR31448">
    <property type="entry name" value="MYOSIN-BINDING PROTEIN 2"/>
    <property type="match status" value="1"/>
</dbReference>
<dbReference type="Proteomes" id="UP001632038">
    <property type="component" value="Unassembled WGS sequence"/>
</dbReference>
<keyword evidence="5" id="KW-0175">Coiled coil</keyword>
<comment type="caution">
    <text evidence="8">The sequence shown here is derived from an EMBL/GenBank/DDBJ whole genome shotgun (WGS) entry which is preliminary data.</text>
</comment>
<keyword evidence="4 6" id="KW-0472">Membrane</keyword>
<proteinExistence type="predicted"/>